<name>A0AAV2QV27_MEGNR</name>
<dbReference type="PANTHER" id="PTHR19303">
    <property type="entry name" value="TRANSPOSON"/>
    <property type="match status" value="1"/>
</dbReference>
<proteinExistence type="predicted"/>
<keyword evidence="2" id="KW-0175">Coiled coil</keyword>
<evidence type="ECO:0000256" key="3">
    <source>
        <dbReference type="SAM" id="MobiDB-lite"/>
    </source>
</evidence>
<dbReference type="InterPro" id="IPR004875">
    <property type="entry name" value="DDE_SF_endonuclease_dom"/>
</dbReference>
<keyword evidence="1" id="KW-0238">DNA-binding</keyword>
<reference evidence="5 6" key="1">
    <citation type="submission" date="2024-05" db="EMBL/GenBank/DDBJ databases">
        <authorList>
            <person name="Wallberg A."/>
        </authorList>
    </citation>
    <scope>NUCLEOTIDE SEQUENCE [LARGE SCALE GENOMIC DNA]</scope>
</reference>
<protein>
    <recommendedName>
        <fullName evidence="4">HTH CENPB-type domain-containing protein</fullName>
    </recommendedName>
</protein>
<dbReference type="PROSITE" id="PS51253">
    <property type="entry name" value="HTH_CENPB"/>
    <property type="match status" value="1"/>
</dbReference>
<organism evidence="5 6">
    <name type="scientific">Meganyctiphanes norvegica</name>
    <name type="common">Northern krill</name>
    <name type="synonym">Thysanopoda norvegica</name>
    <dbReference type="NCBI Taxonomy" id="48144"/>
    <lineage>
        <taxon>Eukaryota</taxon>
        <taxon>Metazoa</taxon>
        <taxon>Ecdysozoa</taxon>
        <taxon>Arthropoda</taxon>
        <taxon>Crustacea</taxon>
        <taxon>Multicrustacea</taxon>
        <taxon>Malacostraca</taxon>
        <taxon>Eumalacostraca</taxon>
        <taxon>Eucarida</taxon>
        <taxon>Euphausiacea</taxon>
        <taxon>Euphausiidae</taxon>
        <taxon>Meganyctiphanes</taxon>
    </lineage>
</organism>
<dbReference type="Proteomes" id="UP001497623">
    <property type="component" value="Unassembled WGS sequence"/>
</dbReference>
<keyword evidence="6" id="KW-1185">Reference proteome</keyword>
<evidence type="ECO:0000256" key="1">
    <source>
        <dbReference type="ARBA" id="ARBA00023125"/>
    </source>
</evidence>
<evidence type="ECO:0000256" key="2">
    <source>
        <dbReference type="SAM" id="Coils"/>
    </source>
</evidence>
<dbReference type="GO" id="GO:0003677">
    <property type="term" value="F:DNA binding"/>
    <property type="evidence" value="ECO:0007669"/>
    <property type="project" value="UniProtKB-KW"/>
</dbReference>
<feature type="domain" description="HTH CENPB-type" evidence="4">
    <location>
        <begin position="78"/>
        <end position="154"/>
    </location>
</feature>
<dbReference type="GO" id="GO:0005634">
    <property type="term" value="C:nucleus"/>
    <property type="evidence" value="ECO:0007669"/>
    <property type="project" value="TreeGrafter"/>
</dbReference>
<sequence>AKKVTPPIKKKWGGSKKEKYTPKDMKNAIDAIRELKRKKEKVKISIRKIASENNIPTQTLRDTLGRPNGPDGYPSFGRFNKDKKLLTLSEEEMIVNWVIDCQSRAHPVTPRMIKKALKFLMDKEKDCRDNHTINSKHRAWLNGFLLRYRHRIRIRAVGDVTVSRLNVSKQEISQWFEDVRGTLNDKKVFEVLKDPRRVFNIGETNFQMGDKTNKVLAAKGTKHVYEELPADYKVSMTVCAMLSPAGLMPPPLLIYPRETVPKSIRNGIRMDEFFYILGHSVSGYITFEILYEYIMNHFVKFLQDNEIELPVIVFSDWHETQCNYYLAAEMNKIGIHLIGLPPDATHIMQPLDVSCFKPLKVKYKEEADDFRHDNGLKSITLVNFSRVLMPAFNTAMTEENMKSGFRKSGIYPWNADAVDYSRCRAAVKQSEIPE</sequence>
<dbReference type="InterPro" id="IPR006600">
    <property type="entry name" value="HTH_CenpB_DNA-bd_dom"/>
</dbReference>
<dbReference type="AlphaFoldDB" id="A0AAV2QV27"/>
<feature type="region of interest" description="Disordered" evidence="3">
    <location>
        <begin position="1"/>
        <end position="20"/>
    </location>
</feature>
<dbReference type="Pfam" id="PF03184">
    <property type="entry name" value="DDE_1"/>
    <property type="match status" value="1"/>
</dbReference>
<feature type="compositionally biased region" description="Basic residues" evidence="3">
    <location>
        <begin position="1"/>
        <end position="14"/>
    </location>
</feature>
<dbReference type="PANTHER" id="PTHR19303:SF74">
    <property type="entry name" value="POGO TRANSPOSABLE ELEMENT WITH KRAB DOMAIN"/>
    <property type="match status" value="1"/>
</dbReference>
<feature type="region of interest" description="Disordered" evidence="3">
    <location>
        <begin position="57"/>
        <end position="76"/>
    </location>
</feature>
<evidence type="ECO:0000313" key="5">
    <source>
        <dbReference type="EMBL" id="CAL4102780.1"/>
    </source>
</evidence>
<accession>A0AAV2QV27</accession>
<dbReference type="EMBL" id="CAXKWB010011936">
    <property type="protein sequence ID" value="CAL4102780.1"/>
    <property type="molecule type" value="Genomic_DNA"/>
</dbReference>
<evidence type="ECO:0000313" key="6">
    <source>
        <dbReference type="Proteomes" id="UP001497623"/>
    </source>
</evidence>
<feature type="non-terminal residue" evidence="5">
    <location>
        <position position="1"/>
    </location>
</feature>
<dbReference type="InterPro" id="IPR050863">
    <property type="entry name" value="CenT-Element_Derived"/>
</dbReference>
<comment type="caution">
    <text evidence="5">The sequence shown here is derived from an EMBL/GenBank/DDBJ whole genome shotgun (WGS) entry which is preliminary data.</text>
</comment>
<gene>
    <name evidence="5" type="ORF">MNOR_LOCUS17391</name>
</gene>
<dbReference type="Pfam" id="PF03221">
    <property type="entry name" value="HTH_Tnp_Tc5"/>
    <property type="match status" value="1"/>
</dbReference>
<feature type="coiled-coil region" evidence="2">
    <location>
        <begin position="25"/>
        <end position="52"/>
    </location>
</feature>
<evidence type="ECO:0000259" key="4">
    <source>
        <dbReference type="PROSITE" id="PS51253"/>
    </source>
</evidence>